<reference evidence="2 3" key="1">
    <citation type="submission" date="2020-03" db="EMBL/GenBank/DDBJ databases">
        <title>Metabolic flexibility allows generalist bacteria to become dominant in a frequently disturbed ecosystem.</title>
        <authorList>
            <person name="Chen Y.-J."/>
            <person name="Leung P.M."/>
            <person name="Bay S.K."/>
            <person name="Hugenholtz P."/>
            <person name="Kessler A.J."/>
            <person name="Shelley G."/>
            <person name="Waite D.W."/>
            <person name="Cook P.L."/>
            <person name="Greening C."/>
        </authorList>
    </citation>
    <scope>NUCLEOTIDE SEQUENCE [LARGE SCALE GENOMIC DNA]</scope>
    <source>
        <strain evidence="2">SS_bin_28</strain>
    </source>
</reference>
<evidence type="ECO:0000313" key="2">
    <source>
        <dbReference type="EMBL" id="NNF07453.1"/>
    </source>
</evidence>
<keyword evidence="1" id="KW-0812">Transmembrane</keyword>
<feature type="transmembrane region" description="Helical" evidence="1">
    <location>
        <begin position="20"/>
        <end position="38"/>
    </location>
</feature>
<proteinExistence type="predicted"/>
<protein>
    <submittedName>
        <fullName evidence="2">Uncharacterized protein</fullName>
    </submittedName>
</protein>
<sequence length="153" mass="17319">MARRIRKTPEKIVQGLRTFLILVFTAGTLVTLAELLLLRHTEAFWQLVPVVMLVLSLVMLAWYGLAKSKSSLESFRVVMWAFLLSGVFGFVNHFRANMRFEQELTPGLDGLDLYWRSLQGVNPALAPGTMIFLGLLGLAFCYHHPLLLGKTRK</sequence>
<dbReference type="EMBL" id="JABDJR010000480">
    <property type="protein sequence ID" value="NNF07453.1"/>
    <property type="molecule type" value="Genomic_DNA"/>
</dbReference>
<dbReference type="Proteomes" id="UP000547674">
    <property type="component" value="Unassembled WGS sequence"/>
</dbReference>
<keyword evidence="1" id="KW-0472">Membrane</keyword>
<accession>A0A7Y2EFZ6</accession>
<feature type="transmembrane region" description="Helical" evidence="1">
    <location>
        <begin position="44"/>
        <end position="65"/>
    </location>
</feature>
<evidence type="ECO:0000313" key="3">
    <source>
        <dbReference type="Proteomes" id="UP000547674"/>
    </source>
</evidence>
<dbReference type="AlphaFoldDB" id="A0A7Y2EFZ6"/>
<name>A0A7Y2EFZ6_UNCEI</name>
<keyword evidence="1" id="KW-1133">Transmembrane helix</keyword>
<feature type="transmembrane region" description="Helical" evidence="1">
    <location>
        <begin position="124"/>
        <end position="143"/>
    </location>
</feature>
<feature type="transmembrane region" description="Helical" evidence="1">
    <location>
        <begin position="77"/>
        <end position="94"/>
    </location>
</feature>
<comment type="caution">
    <text evidence="2">The sequence shown here is derived from an EMBL/GenBank/DDBJ whole genome shotgun (WGS) entry which is preliminary data.</text>
</comment>
<gene>
    <name evidence="2" type="ORF">HKN21_11880</name>
</gene>
<organism evidence="2 3">
    <name type="scientific">Eiseniibacteriota bacterium</name>
    <dbReference type="NCBI Taxonomy" id="2212470"/>
    <lineage>
        <taxon>Bacteria</taxon>
        <taxon>Candidatus Eiseniibacteriota</taxon>
    </lineage>
</organism>
<evidence type="ECO:0000256" key="1">
    <source>
        <dbReference type="SAM" id="Phobius"/>
    </source>
</evidence>